<feature type="coiled-coil region" evidence="5">
    <location>
        <begin position="1"/>
        <end position="35"/>
    </location>
</feature>
<evidence type="ECO:0000313" key="8">
    <source>
        <dbReference type="EMBL" id="MBK0391984.1"/>
    </source>
</evidence>
<dbReference type="InterPro" id="IPR027444">
    <property type="entry name" value="H-NS_C_dom"/>
</dbReference>
<dbReference type="SMART" id="SM00528">
    <property type="entry name" value="HNS"/>
    <property type="match status" value="1"/>
</dbReference>
<evidence type="ECO:0000256" key="5">
    <source>
        <dbReference type="SAM" id="Coils"/>
    </source>
</evidence>
<evidence type="ECO:0000313" key="9">
    <source>
        <dbReference type="Proteomes" id="UP000617041"/>
    </source>
</evidence>
<dbReference type="SUPFAM" id="SSF81273">
    <property type="entry name" value="H-NS histone-like proteins"/>
    <property type="match status" value="1"/>
</dbReference>
<accession>A0A934PWW8</accession>
<organism evidence="8 9">
    <name type="scientific">Ramlibacter algicola</name>
    <dbReference type="NCBI Taxonomy" id="2795217"/>
    <lineage>
        <taxon>Bacteria</taxon>
        <taxon>Pseudomonadati</taxon>
        <taxon>Pseudomonadota</taxon>
        <taxon>Betaproteobacteria</taxon>
        <taxon>Burkholderiales</taxon>
        <taxon>Comamonadaceae</taxon>
        <taxon>Ramlibacter</taxon>
    </lineage>
</organism>
<evidence type="ECO:0000256" key="3">
    <source>
        <dbReference type="ARBA" id="ARBA00022490"/>
    </source>
</evidence>
<evidence type="ECO:0000256" key="4">
    <source>
        <dbReference type="ARBA" id="ARBA00023125"/>
    </source>
</evidence>
<keyword evidence="5" id="KW-0175">Coiled coil</keyword>
<sequence length="124" mass="13523">MTTYRELQEQAEKLLADAQQRAQQLLGEAESIRVKERQDNLELARSLIKEYGYTAKELGMGGSGGGGGVSSAKGRQSRSKAAQAQKVVKYRGPNGETWGGGRGRKPGWVQALLAQGKDLEQYRV</sequence>
<name>A0A934PWW8_9BURK</name>
<comment type="caution">
    <text evidence="8">The sequence shown here is derived from an EMBL/GenBank/DDBJ whole genome shotgun (WGS) entry which is preliminary data.</text>
</comment>
<dbReference type="Gene3D" id="4.10.430.10">
    <property type="entry name" value="Histone-like protein H-NS, C-terminal domain"/>
    <property type="match status" value="1"/>
</dbReference>
<proteinExistence type="inferred from homology"/>
<comment type="subcellular location">
    <subcellularLocation>
        <location evidence="1">Cytoplasm</location>
        <location evidence="1">Nucleoid</location>
    </subcellularLocation>
</comment>
<evidence type="ECO:0000256" key="1">
    <source>
        <dbReference type="ARBA" id="ARBA00004453"/>
    </source>
</evidence>
<dbReference type="GO" id="GO:0009295">
    <property type="term" value="C:nucleoid"/>
    <property type="evidence" value="ECO:0007669"/>
    <property type="project" value="UniProtKB-SubCell"/>
</dbReference>
<dbReference type="GO" id="GO:0003680">
    <property type="term" value="F:minor groove of adenine-thymine-rich DNA binding"/>
    <property type="evidence" value="ECO:0007669"/>
    <property type="project" value="TreeGrafter"/>
</dbReference>
<dbReference type="GO" id="GO:0001217">
    <property type="term" value="F:DNA-binding transcription repressor activity"/>
    <property type="evidence" value="ECO:0007669"/>
    <property type="project" value="TreeGrafter"/>
</dbReference>
<dbReference type="InterPro" id="IPR037150">
    <property type="entry name" value="H-NS_C_dom_sf"/>
</dbReference>
<evidence type="ECO:0000256" key="2">
    <source>
        <dbReference type="ARBA" id="ARBA00010610"/>
    </source>
</evidence>
<dbReference type="PANTHER" id="PTHR38097">
    <property type="match status" value="1"/>
</dbReference>
<gene>
    <name evidence="8" type="ORF">I8E28_05230</name>
</gene>
<dbReference type="AlphaFoldDB" id="A0A934PWW8"/>
<evidence type="ECO:0000259" key="7">
    <source>
        <dbReference type="SMART" id="SM00528"/>
    </source>
</evidence>
<dbReference type="RefSeq" id="WP_200786950.1">
    <property type="nucleotide sequence ID" value="NZ_JAEDAO010000001.1"/>
</dbReference>
<evidence type="ECO:0000256" key="6">
    <source>
        <dbReference type="SAM" id="MobiDB-lite"/>
    </source>
</evidence>
<dbReference type="Pfam" id="PF00816">
    <property type="entry name" value="Histone_HNS"/>
    <property type="match status" value="1"/>
</dbReference>
<keyword evidence="9" id="KW-1185">Reference proteome</keyword>
<dbReference type="PANTHER" id="PTHR38097:SF2">
    <property type="entry name" value="DNA-BINDING PROTEIN STPA"/>
    <property type="match status" value="1"/>
</dbReference>
<reference evidence="8" key="1">
    <citation type="submission" date="2020-12" db="EMBL/GenBank/DDBJ databases">
        <title>Ramlibacter sp. nov., isolated from a freshwater alga, Cryptomonas.</title>
        <authorList>
            <person name="Kim H.M."/>
            <person name="Jeon C.O."/>
        </authorList>
    </citation>
    <scope>NUCLEOTIDE SEQUENCE</scope>
    <source>
        <strain evidence="8">CrO1</strain>
    </source>
</reference>
<feature type="domain" description="DNA-binding protein H-NS-like C-terminal" evidence="7">
    <location>
        <begin position="80"/>
        <end position="124"/>
    </location>
</feature>
<dbReference type="GO" id="GO:0003681">
    <property type="term" value="F:bent DNA binding"/>
    <property type="evidence" value="ECO:0007669"/>
    <property type="project" value="TreeGrafter"/>
</dbReference>
<dbReference type="EMBL" id="JAEDAO010000001">
    <property type="protein sequence ID" value="MBK0391984.1"/>
    <property type="molecule type" value="Genomic_DNA"/>
</dbReference>
<dbReference type="GO" id="GO:0005829">
    <property type="term" value="C:cytosol"/>
    <property type="evidence" value="ECO:0007669"/>
    <property type="project" value="TreeGrafter"/>
</dbReference>
<keyword evidence="4" id="KW-0238">DNA-binding</keyword>
<dbReference type="GO" id="GO:0032993">
    <property type="term" value="C:protein-DNA complex"/>
    <property type="evidence" value="ECO:0007669"/>
    <property type="project" value="TreeGrafter"/>
</dbReference>
<dbReference type="Proteomes" id="UP000617041">
    <property type="component" value="Unassembled WGS sequence"/>
</dbReference>
<comment type="similarity">
    <text evidence="2">Belongs to the histone-like protein H-NS family.</text>
</comment>
<feature type="region of interest" description="Disordered" evidence="6">
    <location>
        <begin position="58"/>
        <end position="103"/>
    </location>
</feature>
<protein>
    <submittedName>
        <fullName evidence="8">H-NS histone family protein</fullName>
    </submittedName>
</protein>
<dbReference type="GO" id="GO:0000976">
    <property type="term" value="F:transcription cis-regulatory region binding"/>
    <property type="evidence" value="ECO:0007669"/>
    <property type="project" value="TreeGrafter"/>
</dbReference>
<keyword evidence="3" id="KW-0963">Cytoplasm</keyword>
<feature type="compositionally biased region" description="Gly residues" evidence="6">
    <location>
        <begin position="59"/>
        <end position="69"/>
    </location>
</feature>